<gene>
    <name evidence="2" type="ORF">GCM10022223_05210</name>
</gene>
<proteinExistence type="predicted"/>
<keyword evidence="3" id="KW-1185">Reference proteome</keyword>
<protein>
    <submittedName>
        <fullName evidence="2">Uncharacterized protein</fullName>
    </submittedName>
</protein>
<organism evidence="2 3">
    <name type="scientific">Kineosporia mesophila</name>
    <dbReference type="NCBI Taxonomy" id="566012"/>
    <lineage>
        <taxon>Bacteria</taxon>
        <taxon>Bacillati</taxon>
        <taxon>Actinomycetota</taxon>
        <taxon>Actinomycetes</taxon>
        <taxon>Kineosporiales</taxon>
        <taxon>Kineosporiaceae</taxon>
        <taxon>Kineosporia</taxon>
    </lineage>
</organism>
<dbReference type="Proteomes" id="UP001501074">
    <property type="component" value="Unassembled WGS sequence"/>
</dbReference>
<evidence type="ECO:0000313" key="2">
    <source>
        <dbReference type="EMBL" id="GAA3593281.1"/>
    </source>
</evidence>
<dbReference type="RefSeq" id="WP_231488364.1">
    <property type="nucleotide sequence ID" value="NZ_BAAAZO010000001.1"/>
</dbReference>
<sequence>MASTTHLIERKEQWGTVLSGSPLQASAWLAGAQGPGLPGNESAVTHSPATTSMPGTITGSRARIGLDVGGFLIGRTLLPMSRSVTDLLPSTVAGAPDVEAIGSAYADITADDLEIGWPYLPNHHGGIQLSPIGVHLEGLEVIAVGRPGRPVRFGLTLTRGFVSIEGVPFAELPHVVPPNYEVHVPIDPAQGLAALIVFNEQVTTDHEGRPTQVPESGRPYVFDPDAVSGYVNAAHLMLPGSSPVDITVGHAAVLQP</sequence>
<reference evidence="3" key="1">
    <citation type="journal article" date="2019" name="Int. J. Syst. Evol. Microbiol.">
        <title>The Global Catalogue of Microorganisms (GCM) 10K type strain sequencing project: providing services to taxonomists for standard genome sequencing and annotation.</title>
        <authorList>
            <consortium name="The Broad Institute Genomics Platform"/>
            <consortium name="The Broad Institute Genome Sequencing Center for Infectious Disease"/>
            <person name="Wu L."/>
            <person name="Ma J."/>
        </authorList>
    </citation>
    <scope>NUCLEOTIDE SEQUENCE [LARGE SCALE GENOMIC DNA]</scope>
    <source>
        <strain evidence="3">JCM 16902</strain>
    </source>
</reference>
<dbReference type="EMBL" id="BAAAZO010000001">
    <property type="protein sequence ID" value="GAA3593281.1"/>
    <property type="molecule type" value="Genomic_DNA"/>
</dbReference>
<name>A0ABP6Z015_9ACTN</name>
<accession>A0ABP6Z015</accession>
<feature type="compositionally biased region" description="Polar residues" evidence="1">
    <location>
        <begin position="42"/>
        <end position="58"/>
    </location>
</feature>
<feature type="region of interest" description="Disordered" evidence="1">
    <location>
        <begin position="29"/>
        <end position="58"/>
    </location>
</feature>
<evidence type="ECO:0000256" key="1">
    <source>
        <dbReference type="SAM" id="MobiDB-lite"/>
    </source>
</evidence>
<comment type="caution">
    <text evidence="2">The sequence shown here is derived from an EMBL/GenBank/DDBJ whole genome shotgun (WGS) entry which is preliminary data.</text>
</comment>
<evidence type="ECO:0000313" key="3">
    <source>
        <dbReference type="Proteomes" id="UP001501074"/>
    </source>
</evidence>